<organism evidence="7 8">
    <name type="scientific">Gordonia jacobaea</name>
    <dbReference type="NCBI Taxonomy" id="122202"/>
    <lineage>
        <taxon>Bacteria</taxon>
        <taxon>Bacillati</taxon>
        <taxon>Actinomycetota</taxon>
        <taxon>Actinomycetes</taxon>
        <taxon>Mycobacteriales</taxon>
        <taxon>Gordoniaceae</taxon>
        <taxon>Gordonia</taxon>
    </lineage>
</organism>
<dbReference type="RefSeq" id="WP_049699133.1">
    <property type="nucleotide sequence ID" value="NZ_JAQDQF010000004.1"/>
</dbReference>
<dbReference type="InterPro" id="IPR003710">
    <property type="entry name" value="ApbA"/>
</dbReference>
<dbReference type="InterPro" id="IPR036291">
    <property type="entry name" value="NAD(P)-bd_dom_sf"/>
</dbReference>
<evidence type="ECO:0000256" key="1">
    <source>
        <dbReference type="ARBA" id="ARBA00007870"/>
    </source>
</evidence>
<keyword evidence="3 4" id="KW-0560">Oxidoreductase</keyword>
<evidence type="ECO:0000313" key="7">
    <source>
        <dbReference type="EMBL" id="KNA90955.1"/>
    </source>
</evidence>
<dbReference type="SUPFAM" id="SSF51735">
    <property type="entry name" value="NAD(P)-binding Rossmann-fold domains"/>
    <property type="match status" value="1"/>
</dbReference>
<keyword evidence="4" id="KW-0566">Pantothenate biosynthesis</keyword>
<gene>
    <name evidence="7" type="ORF">ABW18_11540</name>
</gene>
<keyword evidence="2 4" id="KW-0521">NADP</keyword>
<evidence type="ECO:0000256" key="4">
    <source>
        <dbReference type="RuleBase" id="RU362068"/>
    </source>
</evidence>
<dbReference type="PANTHER" id="PTHR21708">
    <property type="entry name" value="PROBABLE 2-DEHYDROPANTOATE 2-REDUCTASE"/>
    <property type="match status" value="1"/>
</dbReference>
<evidence type="ECO:0000259" key="5">
    <source>
        <dbReference type="Pfam" id="PF02558"/>
    </source>
</evidence>
<dbReference type="InterPro" id="IPR051402">
    <property type="entry name" value="KPR-Related"/>
</dbReference>
<comment type="similarity">
    <text evidence="1 4">Belongs to the ketopantoate reductase family.</text>
</comment>
<dbReference type="InterPro" id="IPR013332">
    <property type="entry name" value="KPR_N"/>
</dbReference>
<name>A0ABR5IBB5_9ACTN</name>
<dbReference type="Proteomes" id="UP000037247">
    <property type="component" value="Unassembled WGS sequence"/>
</dbReference>
<dbReference type="Pfam" id="PF08546">
    <property type="entry name" value="ApbA_C"/>
    <property type="match status" value="1"/>
</dbReference>
<proteinExistence type="inferred from homology"/>
<comment type="function">
    <text evidence="4">Catalyzes the NADPH-dependent reduction of ketopantoate into pantoic acid.</text>
</comment>
<comment type="catalytic activity">
    <reaction evidence="4">
        <text>(R)-pantoate + NADP(+) = 2-dehydropantoate + NADPH + H(+)</text>
        <dbReference type="Rhea" id="RHEA:16233"/>
        <dbReference type="ChEBI" id="CHEBI:11561"/>
        <dbReference type="ChEBI" id="CHEBI:15378"/>
        <dbReference type="ChEBI" id="CHEBI:15980"/>
        <dbReference type="ChEBI" id="CHEBI:57783"/>
        <dbReference type="ChEBI" id="CHEBI:58349"/>
        <dbReference type="EC" id="1.1.1.169"/>
    </reaction>
</comment>
<dbReference type="EMBL" id="LDTZ01000017">
    <property type="protein sequence ID" value="KNA90955.1"/>
    <property type="molecule type" value="Genomic_DNA"/>
</dbReference>
<accession>A0ABR5IBB5</accession>
<dbReference type="Gene3D" id="1.10.1040.10">
    <property type="entry name" value="N-(1-d-carboxylethyl)-l-norvaline Dehydrogenase, domain 2"/>
    <property type="match status" value="1"/>
</dbReference>
<dbReference type="NCBIfam" id="TIGR00745">
    <property type="entry name" value="apbA_panE"/>
    <property type="match status" value="1"/>
</dbReference>
<dbReference type="PANTHER" id="PTHR21708:SF26">
    <property type="entry name" value="2-DEHYDROPANTOATE 2-REDUCTASE"/>
    <property type="match status" value="1"/>
</dbReference>
<dbReference type="Pfam" id="PF02558">
    <property type="entry name" value="ApbA"/>
    <property type="match status" value="1"/>
</dbReference>
<evidence type="ECO:0000256" key="3">
    <source>
        <dbReference type="ARBA" id="ARBA00023002"/>
    </source>
</evidence>
<comment type="pathway">
    <text evidence="4">Cofactor biosynthesis; (R)-pantothenate biosynthesis; (R)-pantoate from 3-methyl-2-oxobutanoate: step 2/2.</text>
</comment>
<evidence type="ECO:0000313" key="8">
    <source>
        <dbReference type="Proteomes" id="UP000037247"/>
    </source>
</evidence>
<dbReference type="InterPro" id="IPR013752">
    <property type="entry name" value="KPA_reductase"/>
</dbReference>
<reference evidence="7 8" key="1">
    <citation type="submission" date="2015-05" db="EMBL/GenBank/DDBJ databases">
        <title>Draft genome sequence of the bacterium Gordonia jacobaea a new member of the Gordonia genus.</title>
        <authorList>
            <person name="Jimenez-Galisteo G."/>
            <person name="Dominguez A."/>
            <person name="Munoz E."/>
            <person name="Vinas M."/>
        </authorList>
    </citation>
    <scope>NUCLEOTIDE SEQUENCE [LARGE SCALE GENOMIC DNA]</scope>
    <source>
        <strain evidence="8">mv1</strain>
    </source>
</reference>
<keyword evidence="8" id="KW-1185">Reference proteome</keyword>
<dbReference type="InterPro" id="IPR008927">
    <property type="entry name" value="6-PGluconate_DH-like_C_sf"/>
</dbReference>
<feature type="domain" description="Ketopantoate reductase C-terminal" evidence="6">
    <location>
        <begin position="179"/>
        <end position="297"/>
    </location>
</feature>
<feature type="domain" description="Ketopantoate reductase N-terminal" evidence="5">
    <location>
        <begin position="4"/>
        <end position="151"/>
    </location>
</feature>
<evidence type="ECO:0000256" key="2">
    <source>
        <dbReference type="ARBA" id="ARBA00022857"/>
    </source>
</evidence>
<evidence type="ECO:0000259" key="6">
    <source>
        <dbReference type="Pfam" id="PF08546"/>
    </source>
</evidence>
<sequence length="323" mass="34168">MRFVIYGAGAIGGVIGAHLALSGADTTLVARGDHLRAMCENGLVLDTAEGRQSVSATLASNASEVDWSDDSVTLLAVKSQQTAAAIADLRAHMPLDTPVVSAQNGVANERELLRVFPRVYSLCVMLPALHLELGVVVQASSNRPGILDIGRYPSGIDEAAQSISSALRAATFLSEPRPDIMAWKYRKLIMNLVNGIDASYRNDGDAFDELVRRARAEGEEVIAAAGIDVVSEATDKQRRGDAIIRRDTGEASFGSSTWQSVARGSGSVETDYLSGEIALLGRLHGIATPVNELVQNETNRLAREGLSAASSDASVALESLGRP</sequence>
<dbReference type="InterPro" id="IPR013328">
    <property type="entry name" value="6PGD_dom2"/>
</dbReference>
<comment type="caution">
    <text evidence="7">The sequence shown here is derived from an EMBL/GenBank/DDBJ whole genome shotgun (WGS) entry which is preliminary data.</text>
</comment>
<dbReference type="Gene3D" id="3.40.50.720">
    <property type="entry name" value="NAD(P)-binding Rossmann-like Domain"/>
    <property type="match status" value="1"/>
</dbReference>
<dbReference type="EC" id="1.1.1.169" evidence="4"/>
<dbReference type="SUPFAM" id="SSF48179">
    <property type="entry name" value="6-phosphogluconate dehydrogenase C-terminal domain-like"/>
    <property type="match status" value="1"/>
</dbReference>
<protein>
    <recommendedName>
        <fullName evidence="4">2-dehydropantoate 2-reductase</fullName>
        <ecNumber evidence="4">1.1.1.169</ecNumber>
    </recommendedName>
    <alternativeName>
        <fullName evidence="4">Ketopantoate reductase</fullName>
    </alternativeName>
</protein>